<evidence type="ECO:0000256" key="2">
    <source>
        <dbReference type="SAM" id="SignalP"/>
    </source>
</evidence>
<reference evidence="3 4" key="1">
    <citation type="submission" date="2016-10" db="EMBL/GenBank/DDBJ databases">
        <authorList>
            <person name="de Groot N.N."/>
        </authorList>
    </citation>
    <scope>NUCLEOTIDE SEQUENCE [LARGE SCALE GENOMIC DNA]</scope>
    <source>
        <strain evidence="3 4">DSM 45514</strain>
    </source>
</reference>
<dbReference type="PROSITE" id="PS51257">
    <property type="entry name" value="PROKAR_LIPOPROTEIN"/>
    <property type="match status" value="1"/>
</dbReference>
<dbReference type="EMBL" id="FMZA01000006">
    <property type="protein sequence ID" value="SDC33370.1"/>
    <property type="molecule type" value="Genomic_DNA"/>
</dbReference>
<organism evidence="3 4">
    <name type="scientific">Melghirimyces thermohalophilus</name>
    <dbReference type="NCBI Taxonomy" id="1236220"/>
    <lineage>
        <taxon>Bacteria</taxon>
        <taxon>Bacillati</taxon>
        <taxon>Bacillota</taxon>
        <taxon>Bacilli</taxon>
        <taxon>Bacillales</taxon>
        <taxon>Thermoactinomycetaceae</taxon>
        <taxon>Melghirimyces</taxon>
    </lineage>
</organism>
<sequence>MKSFRILLTILAFTLILTGCGDASGDEKEKEKEEKKEDLGAVEPSKTYKEIEFTDINWIMGEPASESEPGVYIYNKEKHPSSLSDQDWDHSDMLYVQANPDKYKGKSLSISKLQVIQKDVVKIVVSLNQKSNSDGDPPETWVEIEAGALDGKKFIVETKDGERVKLK</sequence>
<dbReference type="RefSeq" id="WP_091567628.1">
    <property type="nucleotide sequence ID" value="NZ_FMZA01000006.1"/>
</dbReference>
<feature type="signal peptide" evidence="2">
    <location>
        <begin position="1"/>
        <end position="23"/>
    </location>
</feature>
<name>A0A1G6KQP1_9BACL</name>
<keyword evidence="4" id="KW-1185">Reference proteome</keyword>
<keyword evidence="2" id="KW-0732">Signal</keyword>
<evidence type="ECO:0000313" key="4">
    <source>
        <dbReference type="Proteomes" id="UP000199387"/>
    </source>
</evidence>
<dbReference type="OrthoDB" id="2991525at2"/>
<feature type="chain" id="PRO_5038401556" description="Lipoprotein" evidence="2">
    <location>
        <begin position="24"/>
        <end position="167"/>
    </location>
</feature>
<dbReference type="Proteomes" id="UP000199387">
    <property type="component" value="Unassembled WGS sequence"/>
</dbReference>
<proteinExistence type="predicted"/>
<evidence type="ECO:0008006" key="5">
    <source>
        <dbReference type="Google" id="ProtNLM"/>
    </source>
</evidence>
<gene>
    <name evidence="3" type="ORF">SAMN04488112_106111</name>
</gene>
<protein>
    <recommendedName>
        <fullName evidence="5">Lipoprotein</fullName>
    </recommendedName>
</protein>
<feature type="region of interest" description="Disordered" evidence="1">
    <location>
        <begin position="22"/>
        <end position="43"/>
    </location>
</feature>
<dbReference type="AlphaFoldDB" id="A0A1G6KQP1"/>
<evidence type="ECO:0000313" key="3">
    <source>
        <dbReference type="EMBL" id="SDC33370.1"/>
    </source>
</evidence>
<feature type="compositionally biased region" description="Basic and acidic residues" evidence="1">
    <location>
        <begin position="25"/>
        <end position="39"/>
    </location>
</feature>
<dbReference type="STRING" id="1236220.SAMN04488112_106111"/>
<evidence type="ECO:0000256" key="1">
    <source>
        <dbReference type="SAM" id="MobiDB-lite"/>
    </source>
</evidence>
<accession>A0A1G6KQP1</accession>